<dbReference type="Gene3D" id="2.30.40.10">
    <property type="entry name" value="Urease, subunit C, domain 1"/>
    <property type="match status" value="2"/>
</dbReference>
<keyword evidence="1" id="KW-0732">Signal</keyword>
<evidence type="ECO:0000259" key="2">
    <source>
        <dbReference type="Pfam" id="PF01979"/>
    </source>
</evidence>
<organism evidence="3 4">
    <name type="scientific">Sphingomonas colocasiae</name>
    <dbReference type="NCBI Taxonomy" id="1848973"/>
    <lineage>
        <taxon>Bacteria</taxon>
        <taxon>Pseudomonadati</taxon>
        <taxon>Pseudomonadota</taxon>
        <taxon>Alphaproteobacteria</taxon>
        <taxon>Sphingomonadales</taxon>
        <taxon>Sphingomonadaceae</taxon>
        <taxon>Sphingomonas</taxon>
    </lineage>
</organism>
<evidence type="ECO:0000313" key="4">
    <source>
        <dbReference type="Proteomes" id="UP000706039"/>
    </source>
</evidence>
<dbReference type="InterPro" id="IPR011059">
    <property type="entry name" value="Metal-dep_hydrolase_composite"/>
</dbReference>
<reference evidence="3 4" key="1">
    <citation type="submission" date="2021-08" db="EMBL/GenBank/DDBJ databases">
        <authorList>
            <person name="Tuo L."/>
        </authorList>
    </citation>
    <scope>NUCLEOTIDE SEQUENCE [LARGE SCALE GENOMIC DNA]</scope>
    <source>
        <strain evidence="3 4">JCM 31229</strain>
    </source>
</reference>
<name>A0ABS7PY90_9SPHN</name>
<dbReference type="PANTHER" id="PTHR43135:SF3">
    <property type="entry name" value="ALPHA-D-RIBOSE 1-METHYLPHOSPHONATE 5-TRIPHOSPHATE DIPHOSPHATASE"/>
    <property type="match status" value="1"/>
</dbReference>
<keyword evidence="4" id="KW-1185">Reference proteome</keyword>
<feature type="domain" description="Amidohydrolase-related" evidence="2">
    <location>
        <begin position="78"/>
        <end position="463"/>
    </location>
</feature>
<protein>
    <submittedName>
        <fullName evidence="3">Amidohydrolase family protein</fullName>
    </submittedName>
</protein>
<feature type="chain" id="PRO_5047016746" evidence="1">
    <location>
        <begin position="23"/>
        <end position="482"/>
    </location>
</feature>
<evidence type="ECO:0000313" key="3">
    <source>
        <dbReference type="EMBL" id="MBY8825302.1"/>
    </source>
</evidence>
<gene>
    <name evidence="3" type="ORF">K7G82_23565</name>
</gene>
<accession>A0ABS7PY90</accession>
<dbReference type="InterPro" id="IPR051781">
    <property type="entry name" value="Metallo-dep_Hydrolase"/>
</dbReference>
<dbReference type="Gene3D" id="3.30.110.90">
    <property type="entry name" value="Amidohydrolase"/>
    <property type="match status" value="1"/>
</dbReference>
<dbReference type="PANTHER" id="PTHR43135">
    <property type="entry name" value="ALPHA-D-RIBOSE 1-METHYLPHOSPHONATE 5-TRIPHOSPHATE DIPHOSPHATASE"/>
    <property type="match status" value="1"/>
</dbReference>
<dbReference type="Proteomes" id="UP000706039">
    <property type="component" value="Unassembled WGS sequence"/>
</dbReference>
<sequence length="482" mass="52468">MLRNLKTALALAAAMVAPPALAEPAERHVYHGLTILDPVRERAVPDSYILVEGKRIARIGRGRPNIRGATAHDMRGAFAMPGLIDTHAHLTLGPITIEKTPAPPHLAIGYDPAITRHNAAMLLSYGVTTVRDPAGDPAIARGYDADIAQGRYPGPEALHAGEVITRSPAAFKGLALRLGPDGDMTTIVARQADAGAAYIKLYEGLNAADLEQGVKAAHARKRKAIAHLGDVSWTRAAEIGVDGIVHMMPISPDLLPRSARADYLAQRRPGAYAFFEWYEAADPDSTEIALMIKTMARRKIHLDGTLIGFRQMFHGDDRALITQRLDQAHPAMRASFEIFRHDAGWTPQDRARARAVWPRVLDLTRRMYEEGVRMTIGTDLGGMAFLVPGFSMSQEMTLHREAGIPAWAVLRMATSDAADALGLGRRTGRIAPKMEADILFLNSDPRQDMRDITDVRAVLADGRLFDPAALRRAPAGRGGSEK</sequence>
<dbReference type="RefSeq" id="WP_222992394.1">
    <property type="nucleotide sequence ID" value="NZ_JAINVV010000011.1"/>
</dbReference>
<dbReference type="Gene3D" id="3.40.50.10910">
    <property type="entry name" value="Amidohydrolase"/>
    <property type="match status" value="1"/>
</dbReference>
<proteinExistence type="predicted"/>
<dbReference type="SUPFAM" id="SSF51338">
    <property type="entry name" value="Composite domain of metallo-dependent hydrolases"/>
    <property type="match status" value="1"/>
</dbReference>
<dbReference type="SUPFAM" id="SSF51556">
    <property type="entry name" value="Metallo-dependent hydrolases"/>
    <property type="match status" value="1"/>
</dbReference>
<comment type="caution">
    <text evidence="3">The sequence shown here is derived from an EMBL/GenBank/DDBJ whole genome shotgun (WGS) entry which is preliminary data.</text>
</comment>
<dbReference type="EMBL" id="JAINVV010000011">
    <property type="protein sequence ID" value="MBY8825302.1"/>
    <property type="molecule type" value="Genomic_DNA"/>
</dbReference>
<evidence type="ECO:0000256" key="1">
    <source>
        <dbReference type="SAM" id="SignalP"/>
    </source>
</evidence>
<dbReference type="InterPro" id="IPR006680">
    <property type="entry name" value="Amidohydro-rel"/>
</dbReference>
<feature type="signal peptide" evidence="1">
    <location>
        <begin position="1"/>
        <end position="22"/>
    </location>
</feature>
<dbReference type="Gene3D" id="3.20.20.140">
    <property type="entry name" value="Metal-dependent hydrolases"/>
    <property type="match status" value="1"/>
</dbReference>
<dbReference type="Pfam" id="PF01979">
    <property type="entry name" value="Amidohydro_1"/>
    <property type="match status" value="1"/>
</dbReference>
<dbReference type="InterPro" id="IPR032466">
    <property type="entry name" value="Metal_Hydrolase"/>
</dbReference>